<sequence length="270" mass="31207">MTTLDIRLERLDMNIRRLRYGFPRLHREEEYHILDLTLLSYVFRLSRVGISPKPILVRLASTVSRLEFLCEGPCNLSAFAKEVKHACAEGTPILCNPCVFHKLLELFYPKKITYIGTFKQKKAEAQVVGNDYENPLNFVSGLPVGIPFHTTLYDILISDRLWLLMAIGESIQYVFLDLCQFEGSNAVKKYVIHFLKEHGKEIYTEVRDVYVDTMNKVFAFLYECNYDFLSASMLNLLVSWLVFCKDLSLVKSFDAASHPKREGRDRIDGE</sequence>
<dbReference type="AlphaFoldDB" id="A0AAQ3KBC0"/>
<protein>
    <submittedName>
        <fullName evidence="1">Uncharacterized protein</fullName>
    </submittedName>
</protein>
<dbReference type="PANTHER" id="PTHR20938">
    <property type="entry name" value="INTEGRATOR COMPLEX SUBUNIT 4"/>
    <property type="match status" value="1"/>
</dbReference>
<keyword evidence="2" id="KW-1185">Reference proteome</keyword>
<dbReference type="Proteomes" id="UP001327560">
    <property type="component" value="Chromosome 4"/>
</dbReference>
<evidence type="ECO:0000313" key="1">
    <source>
        <dbReference type="EMBL" id="WOL05277.1"/>
    </source>
</evidence>
<dbReference type="EMBL" id="CP136893">
    <property type="protein sequence ID" value="WOL05277.1"/>
    <property type="molecule type" value="Genomic_DNA"/>
</dbReference>
<evidence type="ECO:0000313" key="2">
    <source>
        <dbReference type="Proteomes" id="UP001327560"/>
    </source>
</evidence>
<reference evidence="1 2" key="1">
    <citation type="submission" date="2023-10" db="EMBL/GenBank/DDBJ databases">
        <title>Chromosome-scale genome assembly provides insights into flower coloration mechanisms of Canna indica.</title>
        <authorList>
            <person name="Li C."/>
        </authorList>
    </citation>
    <scope>NUCLEOTIDE SEQUENCE [LARGE SCALE GENOMIC DNA]</scope>
    <source>
        <tissue evidence="1">Flower</tissue>
    </source>
</reference>
<accession>A0AAQ3KBC0</accession>
<dbReference type="GO" id="GO:0005768">
    <property type="term" value="C:endosome"/>
    <property type="evidence" value="ECO:0007669"/>
    <property type="project" value="TreeGrafter"/>
</dbReference>
<organism evidence="1 2">
    <name type="scientific">Canna indica</name>
    <name type="common">Indian-shot</name>
    <dbReference type="NCBI Taxonomy" id="4628"/>
    <lineage>
        <taxon>Eukaryota</taxon>
        <taxon>Viridiplantae</taxon>
        <taxon>Streptophyta</taxon>
        <taxon>Embryophyta</taxon>
        <taxon>Tracheophyta</taxon>
        <taxon>Spermatophyta</taxon>
        <taxon>Magnoliopsida</taxon>
        <taxon>Liliopsida</taxon>
        <taxon>Zingiberales</taxon>
        <taxon>Cannaceae</taxon>
        <taxon>Canna</taxon>
    </lineage>
</organism>
<dbReference type="PANTHER" id="PTHR20938:SF0">
    <property type="entry name" value="INTEGRATOR COMPLEX SUBUNIT 4"/>
    <property type="match status" value="1"/>
</dbReference>
<name>A0AAQ3KBC0_9LILI</name>
<dbReference type="GO" id="GO:0010496">
    <property type="term" value="P:intercellular transport"/>
    <property type="evidence" value="ECO:0007669"/>
    <property type="project" value="TreeGrafter"/>
</dbReference>
<gene>
    <name evidence="1" type="ORF">Cni_G14004</name>
</gene>
<proteinExistence type="predicted"/>